<dbReference type="InterPro" id="IPR037168">
    <property type="entry name" value="YopE_GAP_dom_sf"/>
</dbReference>
<dbReference type="InterPro" id="IPR015203">
    <property type="entry name" value="SptP_N"/>
</dbReference>
<accession>A0A2X4T3S8</accession>
<dbReference type="InterPro" id="IPR014773">
    <property type="entry name" value="YopE_GAP_dom"/>
</dbReference>
<reference evidence="7" key="2">
    <citation type="submission" date="2021-07" db="EMBL/GenBank/DDBJ databases">
        <title>Whole-Genome Sequences of non-enterica strains of Salmonella enterica isolated from poultry houses.</title>
        <authorList>
            <person name="Lamas A."/>
            <person name="Regal P."/>
            <person name="Miranda J.M."/>
            <person name="Vazquez B."/>
            <person name="Cepeda A."/>
            <person name="Franco C.M."/>
        </authorList>
    </citation>
    <scope>NUCLEOTIDE SEQUENCE</scope>
    <source>
        <strain evidence="7">LHICA_AZ23</strain>
    </source>
</reference>
<feature type="domain" description="Secreted effector protein SptP N-terminal" evidence="6">
    <location>
        <begin position="33"/>
        <end position="114"/>
    </location>
</feature>
<dbReference type="GO" id="GO:0005096">
    <property type="term" value="F:GTPase activator activity"/>
    <property type="evidence" value="ECO:0007669"/>
    <property type="project" value="UniProtKB-KW"/>
</dbReference>
<keyword evidence="4" id="KW-0843">Virulence</keyword>
<sequence length="293" mass="32510">MNNLTLSSFSKPSVTSNTRLYIAKENTNEAHVAPEKFASKVLTWLGRVPLFKNIDAVQKHMENTRVQNQKTLQVFLKALTEKYDEKSVNAITLMAGLNDSIKPFTPVRVQQITQMVKDAEESFSKDIRSKQNASLPKVFSLVAKGVETKVTEQNGDFGTGMTQLLLDIALNGVKRAIPQLEKVDGNSLRKNFQEMASGNGPLRTLMTNLQNLSLVPEAKQLNDYTINLKNIQVGTAPFSQWGTCGGEVARWIDKASDQELTLAAKKIQVIVEKLKYVATELENIKAGAPMSQR</sequence>
<comment type="subcellular location">
    <subcellularLocation>
        <location evidence="1">Secreted</location>
    </subcellularLocation>
</comment>
<organism evidence="8 10">
    <name type="scientific">Salmonella enterica subsp. arizonae</name>
    <dbReference type="NCBI Taxonomy" id="59203"/>
    <lineage>
        <taxon>Bacteria</taxon>
        <taxon>Pseudomonadati</taxon>
        <taxon>Pseudomonadota</taxon>
        <taxon>Gammaproteobacteria</taxon>
        <taxon>Enterobacterales</taxon>
        <taxon>Enterobacteriaceae</taxon>
        <taxon>Salmonella</taxon>
    </lineage>
</organism>
<dbReference type="GO" id="GO:0005615">
    <property type="term" value="C:extracellular space"/>
    <property type="evidence" value="ECO:0007669"/>
    <property type="project" value="InterPro"/>
</dbReference>
<keyword evidence="10" id="KW-1185">Reference proteome</keyword>
<keyword evidence="2" id="KW-0343">GTPase activation</keyword>
<dbReference type="PRINTS" id="PR01372">
    <property type="entry name" value="YERSINIAYOPE"/>
</dbReference>
<evidence type="ECO:0000313" key="8">
    <source>
        <dbReference type="EMBL" id="SQI21713.1"/>
    </source>
</evidence>
<dbReference type="SUPFAM" id="SSF47233">
    <property type="entry name" value="Bacterial GAP domain"/>
    <property type="match status" value="1"/>
</dbReference>
<dbReference type="EMBL" id="LS483466">
    <property type="protein sequence ID" value="SQI21713.1"/>
    <property type="molecule type" value="Genomic_DNA"/>
</dbReference>
<dbReference type="Pfam" id="PF09119">
    <property type="entry name" value="SicP-binding"/>
    <property type="match status" value="1"/>
</dbReference>
<evidence type="ECO:0000259" key="5">
    <source>
        <dbReference type="Pfam" id="PF03545"/>
    </source>
</evidence>
<dbReference type="Pfam" id="PF03545">
    <property type="entry name" value="YopE"/>
    <property type="match status" value="1"/>
</dbReference>
<evidence type="ECO:0000313" key="11">
    <source>
        <dbReference type="Proteomes" id="UP000255443"/>
    </source>
</evidence>
<dbReference type="InterPro" id="IPR003537">
    <property type="entry name" value="YopE-like"/>
</dbReference>
<dbReference type="InterPro" id="IPR011070">
    <property type="entry name" value="Globular_prot_asu/bsu"/>
</dbReference>
<dbReference type="Gene3D" id="1.20.120.260">
    <property type="entry name" value="Virulence factor YopE uncharacterised domain"/>
    <property type="match status" value="1"/>
</dbReference>
<evidence type="ECO:0000259" key="6">
    <source>
        <dbReference type="Pfam" id="PF09119"/>
    </source>
</evidence>
<evidence type="ECO:0000313" key="9">
    <source>
        <dbReference type="EMBL" id="SUG51246.1"/>
    </source>
</evidence>
<evidence type="ECO:0000256" key="4">
    <source>
        <dbReference type="ARBA" id="ARBA00023026"/>
    </source>
</evidence>
<reference evidence="10 11" key="1">
    <citation type="submission" date="2018-06" db="EMBL/GenBank/DDBJ databases">
        <authorList>
            <consortium name="Pathogen Informatics"/>
            <person name="Doyle S."/>
        </authorList>
    </citation>
    <scope>NUCLEOTIDE SEQUENCE [LARGE SCALE GENOMIC DNA]</scope>
    <source>
        <strain evidence="9 11">NCTC7303</strain>
        <strain evidence="8 10">NCTC7307</strain>
    </source>
</reference>
<name>A0A2X4T3S8_SALER</name>
<evidence type="ECO:0000256" key="2">
    <source>
        <dbReference type="ARBA" id="ARBA00022468"/>
    </source>
</evidence>
<dbReference type="EMBL" id="CP079713">
    <property type="protein sequence ID" value="QXW49169.1"/>
    <property type="molecule type" value="Genomic_DNA"/>
</dbReference>
<evidence type="ECO:0000256" key="1">
    <source>
        <dbReference type="ARBA" id="ARBA00004613"/>
    </source>
</evidence>
<dbReference type="EMBL" id="UGXC01000003">
    <property type="protein sequence ID" value="SUG51246.1"/>
    <property type="molecule type" value="Genomic_DNA"/>
</dbReference>
<evidence type="ECO:0000313" key="7">
    <source>
        <dbReference type="EMBL" id="QXW49169.1"/>
    </source>
</evidence>
<dbReference type="Proteomes" id="UP000248731">
    <property type="component" value="Chromosome 1"/>
</dbReference>
<proteinExistence type="predicted"/>
<dbReference type="Proteomes" id="UP000255443">
    <property type="component" value="Unassembled WGS sequence"/>
</dbReference>
<feature type="domain" description="Virulence factor YopE GAP" evidence="5">
    <location>
        <begin position="186"/>
        <end position="255"/>
    </location>
</feature>
<evidence type="ECO:0000313" key="10">
    <source>
        <dbReference type="Proteomes" id="UP000248731"/>
    </source>
</evidence>
<dbReference type="CDD" id="cd00219">
    <property type="entry name" value="ToxGAP"/>
    <property type="match status" value="1"/>
</dbReference>
<gene>
    <name evidence="8" type="primary">sptP</name>
    <name evidence="7" type="ORF">KX325_19715</name>
    <name evidence="9" type="ORF">NCTC7303_03575</name>
    <name evidence="8" type="ORF">NCTC7307_01237</name>
</gene>
<dbReference type="Gene3D" id="4.10.1330.10">
    <property type="entry name" value="non globular Virulence effector SptP domain"/>
    <property type="match status" value="1"/>
</dbReference>
<protein>
    <submittedName>
        <fullName evidence="8">Pathogenicity island 1 effector protein StpP</fullName>
    </submittedName>
    <submittedName>
        <fullName evidence="7">Type III secretion injected virulence protein</fullName>
    </submittedName>
</protein>
<keyword evidence="3" id="KW-0964">Secreted</keyword>
<dbReference type="AlphaFoldDB" id="A0A2X4T3S8"/>
<dbReference type="SUPFAM" id="SSF56568">
    <property type="entry name" value="Non-globular alpha+beta subunits of globular proteins"/>
    <property type="match status" value="1"/>
</dbReference>
<evidence type="ECO:0000256" key="3">
    <source>
        <dbReference type="ARBA" id="ARBA00022525"/>
    </source>
</evidence>
<dbReference type="InterPro" id="IPR044899">
    <property type="entry name" value="SptP_N_sf"/>
</dbReference>